<organism evidence="1 2">
    <name type="scientific">Christiangramia forsetii</name>
    <dbReference type="NCBI Taxonomy" id="411153"/>
    <lineage>
        <taxon>Bacteria</taxon>
        <taxon>Pseudomonadati</taxon>
        <taxon>Bacteroidota</taxon>
        <taxon>Flavobacteriia</taxon>
        <taxon>Flavobacteriales</taxon>
        <taxon>Flavobacteriaceae</taxon>
        <taxon>Christiangramia</taxon>
    </lineage>
</organism>
<keyword evidence="2" id="KW-1185">Reference proteome</keyword>
<evidence type="ECO:0000313" key="2">
    <source>
        <dbReference type="Proteomes" id="UP000605733"/>
    </source>
</evidence>
<sequence length="88" mass="9895">MKMPKANGPIKNITSELGNLDGIQKYDETSFLVSAWDSGIIYKISKAGEVEIIMEAEKSVGGILYIPERKILALPMNFQNKLLLYKFE</sequence>
<gene>
    <name evidence="1" type="ORF">GCM10011532_10850</name>
</gene>
<accession>A0ABQ1WI67</accession>
<comment type="caution">
    <text evidence="1">The sequence shown here is derived from an EMBL/GenBank/DDBJ whole genome shotgun (WGS) entry which is preliminary data.</text>
</comment>
<name>A0ABQ1WI67_9FLAO</name>
<evidence type="ECO:0000313" key="1">
    <source>
        <dbReference type="EMBL" id="GGG29214.1"/>
    </source>
</evidence>
<dbReference type="Proteomes" id="UP000605733">
    <property type="component" value="Unassembled WGS sequence"/>
</dbReference>
<reference evidence="2" key="1">
    <citation type="journal article" date="2019" name="Int. J. Syst. Evol. Microbiol.">
        <title>The Global Catalogue of Microorganisms (GCM) 10K type strain sequencing project: providing services to taxonomists for standard genome sequencing and annotation.</title>
        <authorList>
            <consortium name="The Broad Institute Genomics Platform"/>
            <consortium name="The Broad Institute Genome Sequencing Center for Infectious Disease"/>
            <person name="Wu L."/>
            <person name="Ma J."/>
        </authorList>
    </citation>
    <scope>NUCLEOTIDE SEQUENCE [LARGE SCALE GENOMIC DNA]</scope>
    <source>
        <strain evidence="2">CGMCC 1.15422</strain>
    </source>
</reference>
<dbReference type="RefSeq" id="WP_011711279.1">
    <property type="nucleotide sequence ID" value="NZ_BMIX01000002.1"/>
</dbReference>
<protein>
    <submittedName>
        <fullName evidence="1">Uncharacterized protein</fullName>
    </submittedName>
</protein>
<proteinExistence type="predicted"/>
<dbReference type="EMBL" id="BMIX01000002">
    <property type="protein sequence ID" value="GGG29214.1"/>
    <property type="molecule type" value="Genomic_DNA"/>
</dbReference>